<name>A0A7R8D2M6_LEPSM</name>
<sequence>MPLNLIRSKKKDGFKKVSAFVKKENHESKSLVINKKENGSLGNPTSPSNEIINLTSETNNIIVGGTIMNTRSKAPRLGLGGISSSLFDEDSGIMSEVETSSTGILPSNHGNRRSAKFKTSLVGLGPIYSGAPSSMMTSMDDDPGIMSEAETSSTVRMKRSNRGRNSIPMGSLTLQRSGSSLLSKPATVSFLHQNGPSPYYEFQDRSFVPQQAGMGMMMMKGSNLFEDDPGIMSEAETSSTGGGGRRNRHHHHHSNKKGETKRALLPNEITSKDTVKALFVRSFGKSLTMEYMDSPRVKIYIHDSAKDIFYELENLGEIKDRSIIKLFEADSSGRGPCGLGPGGLPPITNKDEVQDHGPIHSNDYVPLEGSFNKSGVKMGNFPSQISGNGVVGEVGRSTTLPRNAFSALGIPPPNASTEFTQNKPIITTRVSSSGLGAPVGILRPESALGERSKTLGPGFMRGYERNNFVSSPDGNFGISDQIPRSRFSTIPEGRTTKSRLTGMVEKALKNKKASGGTKKTVSFEKSVTFSDDPPPSILSTSKRPTQTSVMPMNTLHSQLGILQKSTRELRQEVRVLRRLTQLQSMAMKDLVQDTYLKLKEACIVFSGSVLVGSDSGSSEDTEERLRITQDDEVFSNELNALLTHLSTLEVRVEEMRSGVIAKKNKISLQDVENMAISLSKNSKAVTQLKMAYPSLESRFGKEGLLQKKIPERIDNAWRRCKKLTGTLVTLKRLASVQEQRFNPGAVQMDVTSLSPTPLEMTQMIPVNSSLKEQDINSKDSSLDDLLDALQSYSKDPSSSTSSGTSQVSIALKPTPVSNLNTSKLTPVPAAVKTNALSNEEIADLSPMKKPSNSNNTSATSSKKFYTLRQPLGRAVSTDSTCTYSSSSSSLRSGETSSSSESINSQEGASNIMMLRKANSVTGPPVPLKPIDLKSLTTKSRQDALETRHQELLTRQRQLQEHNQHLLFPKKKQTNLRKDTPDVSSAQGTLNKSPSVADNSVKDQIKAINNKEKGKGAPPPLPVRSNSILTERKEYFHQQQQQVASNEKNDEQAMKKESNSVVKEGIDACNSTENNSHDFN</sequence>
<gene>
    <name evidence="3" type="ORF">LSAA_12833</name>
</gene>
<evidence type="ECO:0000256" key="1">
    <source>
        <dbReference type="SAM" id="MobiDB-lite"/>
    </source>
</evidence>
<feature type="compositionally biased region" description="Low complexity" evidence="1">
    <location>
        <begin position="848"/>
        <end position="863"/>
    </location>
</feature>
<feature type="region of interest" description="Disordered" evidence="1">
    <location>
        <begin position="1035"/>
        <end position="1079"/>
    </location>
</feature>
<feature type="compositionally biased region" description="Polar residues" evidence="1">
    <location>
        <begin position="537"/>
        <end position="548"/>
    </location>
</feature>
<feature type="region of interest" description="Disordered" evidence="1">
    <location>
        <begin position="841"/>
        <end position="905"/>
    </location>
</feature>
<proteinExistence type="predicted"/>
<dbReference type="GO" id="GO:0005737">
    <property type="term" value="C:cytoplasm"/>
    <property type="evidence" value="ECO:0007669"/>
    <property type="project" value="TreeGrafter"/>
</dbReference>
<evidence type="ECO:0000259" key="2">
    <source>
        <dbReference type="Pfam" id="PF03915"/>
    </source>
</evidence>
<accession>A0A7R8D2M6</accession>
<feature type="compositionally biased region" description="Polar residues" evidence="1">
    <location>
        <begin position="1036"/>
        <end position="1045"/>
    </location>
</feature>
<dbReference type="EMBL" id="HG994586">
    <property type="protein sequence ID" value="CAF3004559.1"/>
    <property type="molecule type" value="Genomic_DNA"/>
</dbReference>
<keyword evidence="4" id="KW-1185">Reference proteome</keyword>
<dbReference type="Gene3D" id="1.20.58.1540">
    <property type="entry name" value="Actin interacting protein 3, C-terminal domain"/>
    <property type="match status" value="1"/>
</dbReference>
<feature type="compositionally biased region" description="Basic residues" evidence="1">
    <location>
        <begin position="245"/>
        <end position="255"/>
    </location>
</feature>
<dbReference type="Pfam" id="PF03915">
    <property type="entry name" value="AIP3"/>
    <property type="match status" value="1"/>
</dbReference>
<feature type="region of interest" description="Disordered" evidence="1">
    <location>
        <begin position="959"/>
        <end position="1000"/>
    </location>
</feature>
<feature type="region of interest" description="Disordered" evidence="1">
    <location>
        <begin position="151"/>
        <end position="178"/>
    </location>
</feature>
<dbReference type="PANTHER" id="PTHR22741:SF10">
    <property type="entry name" value="COILED-COIL DOMAIN-CONTAINING PROTEIN CG32809"/>
    <property type="match status" value="1"/>
</dbReference>
<dbReference type="OrthoDB" id="6022652at2759"/>
<dbReference type="InterPro" id="IPR051825">
    <property type="entry name" value="SRCIN1"/>
</dbReference>
<feature type="compositionally biased region" description="Polar residues" evidence="1">
    <location>
        <begin position="981"/>
        <end position="997"/>
    </location>
</feature>
<dbReference type="AlphaFoldDB" id="A0A7R8D2M6"/>
<dbReference type="PANTHER" id="PTHR22741">
    <property type="entry name" value="P140CAP/SNIP-RELATED"/>
    <property type="match status" value="1"/>
</dbReference>
<feature type="region of interest" description="Disordered" evidence="1">
    <location>
        <begin position="526"/>
        <end position="548"/>
    </location>
</feature>
<organism evidence="3 4">
    <name type="scientific">Lepeophtheirus salmonis</name>
    <name type="common">Salmon louse</name>
    <name type="synonym">Caligus salmonis</name>
    <dbReference type="NCBI Taxonomy" id="72036"/>
    <lineage>
        <taxon>Eukaryota</taxon>
        <taxon>Metazoa</taxon>
        <taxon>Ecdysozoa</taxon>
        <taxon>Arthropoda</taxon>
        <taxon>Crustacea</taxon>
        <taxon>Multicrustacea</taxon>
        <taxon>Hexanauplia</taxon>
        <taxon>Copepoda</taxon>
        <taxon>Siphonostomatoida</taxon>
        <taxon>Caligidae</taxon>
        <taxon>Lepeophtheirus</taxon>
    </lineage>
</organism>
<feature type="domain" description="Actin interacting protein 3-like C-terminal" evidence="2">
    <location>
        <begin position="258"/>
        <end position="327"/>
    </location>
</feature>
<feature type="region of interest" description="Disordered" evidence="1">
    <location>
        <begin position="230"/>
        <end position="260"/>
    </location>
</feature>
<evidence type="ECO:0000313" key="4">
    <source>
        <dbReference type="Proteomes" id="UP000675881"/>
    </source>
</evidence>
<feature type="compositionally biased region" description="Basic and acidic residues" evidence="1">
    <location>
        <begin position="1046"/>
        <end position="1057"/>
    </location>
</feature>
<dbReference type="Proteomes" id="UP000675881">
    <property type="component" value="Chromosome 7"/>
</dbReference>
<dbReference type="InterPro" id="IPR022782">
    <property type="entry name" value="AIP3-like_C"/>
</dbReference>
<evidence type="ECO:0000313" key="3">
    <source>
        <dbReference type="EMBL" id="CAF3004559.1"/>
    </source>
</evidence>
<feature type="compositionally biased region" description="Low complexity" evidence="1">
    <location>
        <begin position="876"/>
        <end position="905"/>
    </location>
</feature>
<reference evidence="3" key="1">
    <citation type="submission" date="2021-02" db="EMBL/GenBank/DDBJ databases">
        <authorList>
            <person name="Bekaert M."/>
        </authorList>
    </citation>
    <scope>NUCLEOTIDE SEQUENCE</scope>
    <source>
        <strain evidence="3">IoA-00</strain>
    </source>
</reference>
<protein>
    <submittedName>
        <fullName evidence="3">SRCIN1</fullName>
    </submittedName>
</protein>